<comment type="caution">
    <text evidence="1">The sequence shown here is derived from an EMBL/GenBank/DDBJ whole genome shotgun (WGS) entry which is preliminary data.</text>
</comment>
<organism evidence="1 2">
    <name type="scientific">Orbilia oligospora</name>
    <name type="common">Nematode-trapping fungus</name>
    <name type="synonym">Arthrobotrys oligospora</name>
    <dbReference type="NCBI Taxonomy" id="2813651"/>
    <lineage>
        <taxon>Eukaryota</taxon>
        <taxon>Fungi</taxon>
        <taxon>Dikarya</taxon>
        <taxon>Ascomycota</taxon>
        <taxon>Pezizomycotina</taxon>
        <taxon>Orbiliomycetes</taxon>
        <taxon>Orbiliales</taxon>
        <taxon>Orbiliaceae</taxon>
        <taxon>Orbilia</taxon>
    </lineage>
</organism>
<dbReference type="EMBL" id="JAABOJ010000028">
    <property type="protein sequence ID" value="KAF3277538.1"/>
    <property type="molecule type" value="Genomic_DNA"/>
</dbReference>
<accession>A0A7C8R971</accession>
<sequence>MMRLNRPLVLSLNYLPGTLRDLGGIEENRVAICYLTATSLQIDMVGVEHVSRSWIKENPDNVNTNNHKYCEIPAQLQAMEQALDQSEYYRRLTETGYDLWKPILQRMQREAKEMQEPTSPCNEGYEIILTPSLCRLLKSAADGGLLMGRIPRSLEEDLEEQVLPLLVPCFGRQPSSSSGPKYFVRLNSCSPKDGMGEHGPFEEAWPILLSLCTSERVQKALRDLLEHGIRGDNENSRNLKLDTYEILHLNPWRDEISTLNEFRIFVPPNGKVRAISQYSVRSGGWANDSNNKYEKIKSLVPCMIECNTKFRALVRDAGKELPKGGYVLDVHVRLLSQGAGNSAAQKRFGWSVEPIEINPFGAQLASGSGIFQWLTDWECMYGLSNDIVVALVYDRKYEDE</sequence>
<dbReference type="AlphaFoldDB" id="A0A7C8R971"/>
<dbReference type="OrthoDB" id="360540at2759"/>
<protein>
    <submittedName>
        <fullName evidence="1">Uncharacterized protein</fullName>
    </submittedName>
</protein>
<dbReference type="Proteomes" id="UP000474640">
    <property type="component" value="Unassembled WGS sequence"/>
</dbReference>
<name>A0A7C8R971_ORBOL</name>
<proteinExistence type="predicted"/>
<gene>
    <name evidence="1" type="ORF">TWF970_005145</name>
</gene>
<evidence type="ECO:0000313" key="2">
    <source>
        <dbReference type="Proteomes" id="UP000474640"/>
    </source>
</evidence>
<evidence type="ECO:0000313" key="1">
    <source>
        <dbReference type="EMBL" id="KAF3277538.1"/>
    </source>
</evidence>
<reference evidence="1 2" key="1">
    <citation type="submission" date="2020-01" db="EMBL/GenBank/DDBJ databases">
        <authorList>
            <person name="Palmer J.M."/>
        </authorList>
    </citation>
    <scope>NUCLEOTIDE SEQUENCE [LARGE SCALE GENOMIC DNA]</scope>
    <source>
        <strain evidence="1 2">TWF970</strain>
    </source>
</reference>